<keyword evidence="4" id="KW-1185">Reference proteome</keyword>
<dbReference type="InterPro" id="IPR001789">
    <property type="entry name" value="Sig_transdc_resp-reg_receiver"/>
</dbReference>
<dbReference type="Proteomes" id="UP000247569">
    <property type="component" value="Unassembled WGS sequence"/>
</dbReference>
<evidence type="ECO:0000259" key="2">
    <source>
        <dbReference type="PROSITE" id="PS50110"/>
    </source>
</evidence>
<dbReference type="SUPFAM" id="SSF52172">
    <property type="entry name" value="CheY-like"/>
    <property type="match status" value="1"/>
</dbReference>
<protein>
    <submittedName>
        <fullName evidence="3">Response regulator receiver domain-containing protein</fullName>
    </submittedName>
</protein>
<organism evidence="3 4">
    <name type="scientific">Nocardia tenerifensis</name>
    <dbReference type="NCBI Taxonomy" id="228006"/>
    <lineage>
        <taxon>Bacteria</taxon>
        <taxon>Bacillati</taxon>
        <taxon>Actinomycetota</taxon>
        <taxon>Actinomycetes</taxon>
        <taxon>Mycobacteriales</taxon>
        <taxon>Nocardiaceae</taxon>
        <taxon>Nocardia</taxon>
    </lineage>
</organism>
<keyword evidence="1" id="KW-0597">Phosphoprotein</keyword>
<dbReference type="Gene3D" id="3.40.50.2300">
    <property type="match status" value="1"/>
</dbReference>
<dbReference type="GO" id="GO:0000160">
    <property type="term" value="P:phosphorelay signal transduction system"/>
    <property type="evidence" value="ECO:0007669"/>
    <property type="project" value="InterPro"/>
</dbReference>
<reference evidence="3 4" key="1">
    <citation type="submission" date="2018-05" db="EMBL/GenBank/DDBJ databases">
        <title>Genomic Encyclopedia of Type Strains, Phase IV (KMG-IV): sequencing the most valuable type-strain genomes for metagenomic binning, comparative biology and taxonomic classification.</title>
        <authorList>
            <person name="Goeker M."/>
        </authorList>
    </citation>
    <scope>NUCLEOTIDE SEQUENCE [LARGE SCALE GENOMIC DNA]</scope>
    <source>
        <strain evidence="3 4">DSM 44704</strain>
    </source>
</reference>
<evidence type="ECO:0000256" key="1">
    <source>
        <dbReference type="PROSITE-ProRule" id="PRU00169"/>
    </source>
</evidence>
<name>A0A318KCY3_9NOCA</name>
<sequence length="229" mass="25394">MAIILLLEDNLKFARAVQRVLRGHEVRHVTRIDAAIDELERPDVDCALIDLNLTDEDDYSGYEVLSYILRNRPDLPRAVVTGSRLKGAIAKNILLRYGVGDIVIKGDVDREGYGTTDLIDTVSDLLMGSDRQRREMARNEVTSISLAAQTELRRRINGLQQLAEQLRSGGGAKRRDPTANSRTALTRRAEKLIELEAAAKARCDVVALGDLAREVELFEAESARVLGDS</sequence>
<accession>A0A318KCY3</accession>
<dbReference type="AlphaFoldDB" id="A0A318KCY3"/>
<dbReference type="CDD" id="cd00156">
    <property type="entry name" value="REC"/>
    <property type="match status" value="1"/>
</dbReference>
<dbReference type="RefSeq" id="WP_040741214.1">
    <property type="nucleotide sequence ID" value="NZ_QJKF01000001.1"/>
</dbReference>
<dbReference type="OrthoDB" id="9802155at2"/>
<dbReference type="Pfam" id="PF00072">
    <property type="entry name" value="Response_reg"/>
    <property type="match status" value="1"/>
</dbReference>
<dbReference type="EMBL" id="QJKF01000001">
    <property type="protein sequence ID" value="PXX70599.1"/>
    <property type="molecule type" value="Genomic_DNA"/>
</dbReference>
<dbReference type="PROSITE" id="PS50110">
    <property type="entry name" value="RESPONSE_REGULATORY"/>
    <property type="match status" value="1"/>
</dbReference>
<feature type="domain" description="Response regulatory" evidence="2">
    <location>
        <begin position="3"/>
        <end position="120"/>
    </location>
</feature>
<gene>
    <name evidence="3" type="ORF">DFR70_10118</name>
</gene>
<feature type="modified residue" description="4-aspartylphosphate" evidence="1">
    <location>
        <position position="50"/>
    </location>
</feature>
<dbReference type="InterPro" id="IPR011006">
    <property type="entry name" value="CheY-like_superfamily"/>
</dbReference>
<proteinExistence type="predicted"/>
<evidence type="ECO:0000313" key="4">
    <source>
        <dbReference type="Proteomes" id="UP000247569"/>
    </source>
</evidence>
<comment type="caution">
    <text evidence="3">The sequence shown here is derived from an EMBL/GenBank/DDBJ whole genome shotgun (WGS) entry which is preliminary data.</text>
</comment>
<evidence type="ECO:0000313" key="3">
    <source>
        <dbReference type="EMBL" id="PXX70599.1"/>
    </source>
</evidence>